<name>A0A6J4MEG7_9BACT</name>
<feature type="non-terminal residue" evidence="2">
    <location>
        <position position="72"/>
    </location>
</feature>
<feature type="region of interest" description="Disordered" evidence="1">
    <location>
        <begin position="1"/>
        <end position="72"/>
    </location>
</feature>
<accession>A0A6J4MEG7</accession>
<feature type="compositionally biased region" description="Basic and acidic residues" evidence="1">
    <location>
        <begin position="44"/>
        <end position="57"/>
    </location>
</feature>
<protein>
    <submittedName>
        <fullName evidence="2">Uncharacterized protein</fullName>
    </submittedName>
</protein>
<gene>
    <name evidence="2" type="ORF">AVDCRST_MAG68-4104</name>
</gene>
<evidence type="ECO:0000256" key="1">
    <source>
        <dbReference type="SAM" id="MobiDB-lite"/>
    </source>
</evidence>
<reference evidence="2" key="1">
    <citation type="submission" date="2020-02" db="EMBL/GenBank/DDBJ databases">
        <authorList>
            <person name="Meier V. D."/>
        </authorList>
    </citation>
    <scope>NUCLEOTIDE SEQUENCE</scope>
    <source>
        <strain evidence="2">AVDCRST_MAG68</strain>
    </source>
</reference>
<evidence type="ECO:0000313" key="2">
    <source>
        <dbReference type="EMBL" id="CAA9357085.1"/>
    </source>
</evidence>
<feature type="non-terminal residue" evidence="2">
    <location>
        <position position="1"/>
    </location>
</feature>
<dbReference type="EMBL" id="CADCTW010000189">
    <property type="protein sequence ID" value="CAA9357085.1"/>
    <property type="molecule type" value="Genomic_DNA"/>
</dbReference>
<dbReference type="AlphaFoldDB" id="A0A6J4MEG7"/>
<feature type="compositionally biased region" description="Polar residues" evidence="1">
    <location>
        <begin position="1"/>
        <end position="10"/>
    </location>
</feature>
<sequence length="72" mass="7683">AHPRQAFQSSPLPPCPPVRARRRPGARGGLAPGLQRHRTAPRPECGRARRDGGRNDPDGADPGMGERPGETV</sequence>
<proteinExistence type="predicted"/>
<organism evidence="2">
    <name type="scientific">uncultured Gemmatimonadota bacterium</name>
    <dbReference type="NCBI Taxonomy" id="203437"/>
    <lineage>
        <taxon>Bacteria</taxon>
        <taxon>Pseudomonadati</taxon>
        <taxon>Gemmatimonadota</taxon>
        <taxon>environmental samples</taxon>
    </lineage>
</organism>